<reference evidence="2 3" key="1">
    <citation type="submission" date="2018-08" db="EMBL/GenBank/DDBJ databases">
        <title>Bacillus jemisoniae sp. nov., Bacillus chryseoplanitiae sp. nov., Bacillus resnikiae sp. nov., and Bacillus frankliniae sp. nov., isolated from Viking spacecraft and associated surfaces.</title>
        <authorList>
            <person name="Seuylemezian A."/>
            <person name="Vaishampayan P."/>
        </authorList>
    </citation>
    <scope>NUCLEOTIDE SEQUENCE [LARGE SCALE GENOMIC DNA]</scope>
    <source>
        <strain evidence="2 3">JJ-247</strain>
    </source>
</reference>
<dbReference type="PANTHER" id="PTHR43471:SF12">
    <property type="entry name" value="HYPOTHETICAL MEMBRANE PROTEIN, CONSERVED"/>
    <property type="match status" value="1"/>
</dbReference>
<dbReference type="Pfam" id="PF12679">
    <property type="entry name" value="ABC2_membrane_2"/>
    <property type="match status" value="1"/>
</dbReference>
<dbReference type="RefSeq" id="WP_119111962.1">
    <property type="nucleotide sequence ID" value="NZ_CBCSEO010000006.1"/>
</dbReference>
<keyword evidence="1" id="KW-0812">Transmembrane</keyword>
<feature type="transmembrane region" description="Helical" evidence="1">
    <location>
        <begin position="71"/>
        <end position="92"/>
    </location>
</feature>
<evidence type="ECO:0000256" key="1">
    <source>
        <dbReference type="SAM" id="Phobius"/>
    </source>
</evidence>
<dbReference type="OrthoDB" id="9800309at2"/>
<dbReference type="Proteomes" id="UP000265816">
    <property type="component" value="Unassembled WGS sequence"/>
</dbReference>
<sequence length="266" mass="29819">MNIYRHELKAYRKSTIIWTFSLIGLTALFLSMFPSISKDAEQFGKLLEGYPEAVRKAIGLELDTFFSFLGFYSYTFLYITLAGAIQAMNLGLSVFSKEMREKTADFLLTKPVTREKVFLSKLLAALTSLLVTNVAFFAASFLISSRITTEDYSGKAFLLISLTLLFIQLIFLALGLFISVFARQLKNITAVSFGTVFGFFLLGMLSSTSGSDGAMRLLSPFKYFDTAYIIRHGEYEWRYILAASIIVLVSAAMGLIIFKKKDIHSV</sequence>
<keyword evidence="3" id="KW-1185">Reference proteome</keyword>
<dbReference type="GO" id="GO:0140359">
    <property type="term" value="F:ABC-type transporter activity"/>
    <property type="evidence" value="ECO:0007669"/>
    <property type="project" value="InterPro"/>
</dbReference>
<dbReference type="GO" id="GO:0005886">
    <property type="term" value="C:plasma membrane"/>
    <property type="evidence" value="ECO:0007669"/>
    <property type="project" value="UniProtKB-SubCell"/>
</dbReference>
<gene>
    <name evidence="2" type="ORF">D1970_05870</name>
</gene>
<protein>
    <submittedName>
        <fullName evidence="2">ABC transporter permease</fullName>
    </submittedName>
</protein>
<accession>A0A398BAA0</accession>
<dbReference type="PANTHER" id="PTHR43471">
    <property type="entry name" value="ABC TRANSPORTER PERMEASE"/>
    <property type="match status" value="1"/>
</dbReference>
<evidence type="ECO:0000313" key="3">
    <source>
        <dbReference type="Proteomes" id="UP000265816"/>
    </source>
</evidence>
<feature type="transmembrane region" description="Helical" evidence="1">
    <location>
        <begin position="15"/>
        <end position="36"/>
    </location>
</feature>
<keyword evidence="1" id="KW-0472">Membrane</keyword>
<proteinExistence type="predicted"/>
<dbReference type="EMBL" id="QWVT01000011">
    <property type="protein sequence ID" value="RID86782.1"/>
    <property type="molecule type" value="Genomic_DNA"/>
</dbReference>
<keyword evidence="1" id="KW-1133">Transmembrane helix</keyword>
<comment type="caution">
    <text evidence="2">The sequence shown here is derived from an EMBL/GenBank/DDBJ whole genome shotgun (WGS) entry which is preliminary data.</text>
</comment>
<organism evidence="2 3">
    <name type="scientific">Mesobacillus zeae</name>
    <dbReference type="NCBI Taxonomy" id="1917180"/>
    <lineage>
        <taxon>Bacteria</taxon>
        <taxon>Bacillati</taxon>
        <taxon>Bacillota</taxon>
        <taxon>Bacilli</taxon>
        <taxon>Bacillales</taxon>
        <taxon>Bacillaceae</taxon>
        <taxon>Mesobacillus</taxon>
    </lineage>
</organism>
<feature type="transmembrane region" description="Helical" evidence="1">
    <location>
        <begin position="239"/>
        <end position="258"/>
    </location>
</feature>
<feature type="transmembrane region" description="Helical" evidence="1">
    <location>
        <begin position="122"/>
        <end position="144"/>
    </location>
</feature>
<evidence type="ECO:0000313" key="2">
    <source>
        <dbReference type="EMBL" id="RID86782.1"/>
    </source>
</evidence>
<feature type="transmembrane region" description="Helical" evidence="1">
    <location>
        <begin position="156"/>
        <end position="181"/>
    </location>
</feature>
<feature type="transmembrane region" description="Helical" evidence="1">
    <location>
        <begin position="188"/>
        <end position="207"/>
    </location>
</feature>
<name>A0A398BAA0_9BACI</name>
<dbReference type="AlphaFoldDB" id="A0A398BAA0"/>